<keyword evidence="1" id="KW-1133">Transmembrane helix</keyword>
<keyword evidence="4" id="KW-1185">Reference proteome</keyword>
<protein>
    <recommendedName>
        <fullName evidence="2">DUF6533 domain-containing protein</fullName>
    </recommendedName>
</protein>
<reference evidence="4" key="2">
    <citation type="submission" date="2015-01" db="EMBL/GenBank/DDBJ databases">
        <title>Evolutionary Origins and Diversification of the Mycorrhizal Mutualists.</title>
        <authorList>
            <consortium name="DOE Joint Genome Institute"/>
            <consortium name="Mycorrhizal Genomics Consortium"/>
            <person name="Kohler A."/>
            <person name="Kuo A."/>
            <person name="Nagy L.G."/>
            <person name="Floudas D."/>
            <person name="Copeland A."/>
            <person name="Barry K.W."/>
            <person name="Cichocki N."/>
            <person name="Veneault-Fourrey C."/>
            <person name="LaButti K."/>
            <person name="Lindquist E.A."/>
            <person name="Lipzen A."/>
            <person name="Lundell T."/>
            <person name="Morin E."/>
            <person name="Murat C."/>
            <person name="Riley R."/>
            <person name="Ohm R."/>
            <person name="Sun H."/>
            <person name="Tunlid A."/>
            <person name="Henrissat B."/>
            <person name="Grigoriev I.V."/>
            <person name="Hibbett D.S."/>
            <person name="Martin F."/>
        </authorList>
    </citation>
    <scope>NUCLEOTIDE SEQUENCE [LARGE SCALE GENOMIC DNA]</scope>
    <source>
        <strain evidence="4">UH-Slu-Lm8-n1</strain>
    </source>
</reference>
<dbReference type="Proteomes" id="UP000054485">
    <property type="component" value="Unassembled WGS sequence"/>
</dbReference>
<dbReference type="OrthoDB" id="2678970at2759"/>
<proteinExistence type="predicted"/>
<gene>
    <name evidence="3" type="ORF">CY34DRAFT_494226</name>
</gene>
<feature type="transmembrane region" description="Helical" evidence="1">
    <location>
        <begin position="117"/>
        <end position="139"/>
    </location>
</feature>
<organism evidence="3 4">
    <name type="scientific">Suillus luteus UH-Slu-Lm8-n1</name>
    <dbReference type="NCBI Taxonomy" id="930992"/>
    <lineage>
        <taxon>Eukaryota</taxon>
        <taxon>Fungi</taxon>
        <taxon>Dikarya</taxon>
        <taxon>Basidiomycota</taxon>
        <taxon>Agaricomycotina</taxon>
        <taxon>Agaricomycetes</taxon>
        <taxon>Agaricomycetidae</taxon>
        <taxon>Boletales</taxon>
        <taxon>Suillineae</taxon>
        <taxon>Suillaceae</taxon>
        <taxon>Suillus</taxon>
    </lineage>
</organism>
<evidence type="ECO:0000259" key="2">
    <source>
        <dbReference type="Pfam" id="PF20151"/>
    </source>
</evidence>
<dbReference type="EMBL" id="KN835168">
    <property type="protein sequence ID" value="KIK45746.1"/>
    <property type="molecule type" value="Genomic_DNA"/>
</dbReference>
<dbReference type="InParanoid" id="A0A0D0AVJ6"/>
<dbReference type="AlphaFoldDB" id="A0A0D0AVJ6"/>
<sequence length="288" mass="32811">MTLVSNDPSWWPQIEFFLRTSYVSVASSTVLIYDWALTFGQELDLVWILHDYHVCLCALWWNTILFRHHAVVSPISPGDRSSNIYGSAQSWISVVENAMLGVIMIARLHAMYQRSRILLILLIVIFVAFTIACIVITAIQTSHFPWVESVLSGTYWCIGISESETVRLVAVTWILGTVWEVIALCLALIVAAKHFRELQRFRQSTGQTMEDYFTVLIKAHVLYFAFFAAVSCLTIGLLSPNIANSTSVGTQIYSDILQFFLPVQMQLRGRHCHNYNRFSGGHARNNWR</sequence>
<evidence type="ECO:0000313" key="4">
    <source>
        <dbReference type="Proteomes" id="UP000054485"/>
    </source>
</evidence>
<feature type="domain" description="DUF6533" evidence="2">
    <location>
        <begin position="22"/>
        <end position="47"/>
    </location>
</feature>
<evidence type="ECO:0000313" key="3">
    <source>
        <dbReference type="EMBL" id="KIK45746.1"/>
    </source>
</evidence>
<feature type="transmembrane region" description="Helical" evidence="1">
    <location>
        <begin position="212"/>
        <end position="238"/>
    </location>
</feature>
<accession>A0A0D0AVJ6</accession>
<dbReference type="HOGENOM" id="CLU_057751_0_0_1"/>
<dbReference type="InterPro" id="IPR045340">
    <property type="entry name" value="DUF6533"/>
</dbReference>
<evidence type="ECO:0000256" key="1">
    <source>
        <dbReference type="SAM" id="Phobius"/>
    </source>
</evidence>
<keyword evidence="1" id="KW-0472">Membrane</keyword>
<feature type="transmembrane region" description="Helical" evidence="1">
    <location>
        <begin position="170"/>
        <end position="191"/>
    </location>
</feature>
<dbReference type="Pfam" id="PF20151">
    <property type="entry name" value="DUF6533"/>
    <property type="match status" value="1"/>
</dbReference>
<name>A0A0D0AVJ6_9AGAM</name>
<reference evidence="3 4" key="1">
    <citation type="submission" date="2014-04" db="EMBL/GenBank/DDBJ databases">
        <authorList>
            <consortium name="DOE Joint Genome Institute"/>
            <person name="Kuo A."/>
            <person name="Ruytinx J."/>
            <person name="Rineau F."/>
            <person name="Colpaert J."/>
            <person name="Kohler A."/>
            <person name="Nagy L.G."/>
            <person name="Floudas D."/>
            <person name="Copeland A."/>
            <person name="Barry K.W."/>
            <person name="Cichocki N."/>
            <person name="Veneault-Fourrey C."/>
            <person name="LaButti K."/>
            <person name="Lindquist E.A."/>
            <person name="Lipzen A."/>
            <person name="Lundell T."/>
            <person name="Morin E."/>
            <person name="Murat C."/>
            <person name="Sun H."/>
            <person name="Tunlid A."/>
            <person name="Henrissat B."/>
            <person name="Grigoriev I.V."/>
            <person name="Hibbett D.S."/>
            <person name="Martin F."/>
            <person name="Nordberg H.P."/>
            <person name="Cantor M.N."/>
            <person name="Hua S.X."/>
        </authorList>
    </citation>
    <scope>NUCLEOTIDE SEQUENCE [LARGE SCALE GENOMIC DNA]</scope>
    <source>
        <strain evidence="3 4">UH-Slu-Lm8-n1</strain>
    </source>
</reference>
<keyword evidence="1" id="KW-0812">Transmembrane</keyword>